<gene>
    <name evidence="1" type="ORF">FGIG_11977</name>
</gene>
<evidence type="ECO:0000313" key="2">
    <source>
        <dbReference type="Proteomes" id="UP000316759"/>
    </source>
</evidence>
<dbReference type="EMBL" id="SUNJ01015043">
    <property type="protein sequence ID" value="TPP56082.1"/>
    <property type="molecule type" value="Genomic_DNA"/>
</dbReference>
<proteinExistence type="predicted"/>
<accession>A0A504Y3L6</accession>
<dbReference type="AlphaFoldDB" id="A0A504Y3L6"/>
<dbReference type="Proteomes" id="UP000316759">
    <property type="component" value="Unassembled WGS sequence"/>
</dbReference>
<organism evidence="1 2">
    <name type="scientific">Fasciola gigantica</name>
    <name type="common">Giant liver fluke</name>
    <dbReference type="NCBI Taxonomy" id="46835"/>
    <lineage>
        <taxon>Eukaryota</taxon>
        <taxon>Metazoa</taxon>
        <taxon>Spiralia</taxon>
        <taxon>Lophotrochozoa</taxon>
        <taxon>Platyhelminthes</taxon>
        <taxon>Trematoda</taxon>
        <taxon>Digenea</taxon>
        <taxon>Plagiorchiida</taxon>
        <taxon>Echinostomata</taxon>
        <taxon>Echinostomatoidea</taxon>
        <taxon>Fasciolidae</taxon>
        <taxon>Fasciola</taxon>
    </lineage>
</organism>
<comment type="caution">
    <text evidence="1">The sequence shown here is derived from an EMBL/GenBank/DDBJ whole genome shotgun (WGS) entry which is preliminary data.</text>
</comment>
<sequence>MTEYKQAVKNVKTVELREEIRRHCEILHQKSTKNTDLIHFFEIYA</sequence>
<keyword evidence="2" id="KW-1185">Reference proteome</keyword>
<reference evidence="1 2" key="1">
    <citation type="submission" date="2019-04" db="EMBL/GenBank/DDBJ databases">
        <title>Annotation for the trematode Fasciola gigantica.</title>
        <authorList>
            <person name="Choi Y.-J."/>
        </authorList>
    </citation>
    <scope>NUCLEOTIDE SEQUENCE [LARGE SCALE GENOMIC DNA]</scope>
    <source>
        <strain evidence="1">Uganda_cow_1</strain>
    </source>
</reference>
<name>A0A504Y3L6_FASGI</name>
<evidence type="ECO:0000313" key="1">
    <source>
        <dbReference type="EMBL" id="TPP56082.1"/>
    </source>
</evidence>
<protein>
    <submittedName>
        <fullName evidence="1">Uncharacterized protein</fullName>
    </submittedName>
</protein>